<reference evidence="5 6" key="1">
    <citation type="journal article" date="2017" name="Gigascience">
        <title>Draft genome of the honey bee ectoparasitic mite, Tropilaelaps mercedesae, is shaped by the parasitic life history.</title>
        <authorList>
            <person name="Dong X."/>
            <person name="Armstrong S.D."/>
            <person name="Xia D."/>
            <person name="Makepeace B.L."/>
            <person name="Darby A.C."/>
            <person name="Kadowaki T."/>
        </authorList>
    </citation>
    <scope>NUCLEOTIDE SEQUENCE [LARGE SCALE GENOMIC DNA]</scope>
    <source>
        <strain evidence="5">Wuxi-XJTLU</strain>
    </source>
</reference>
<name>A0A1V9XW43_9ACAR</name>
<sequence length="226" mass="25893">MLHLSVYWLGVATGVTEDNDTSRPLGSNPLVQGWRQWQLQFDVQYITSHFQQLSKGITFSSVIGMACLCLGVAVFSALYESIIASRQYHREVRQRAAESVYVRTRRCQLENCNTPTIESQRANLVLRSGRHRINIDKIWYRVRFHLLQTFLHLLQVVLGFLVLGIMLRYSGWMAVTVLLLSGVGHYLIGVLVFKRPLPTLPTSLELSRQWLGKLIKEHQELTAKIS</sequence>
<dbReference type="OrthoDB" id="73901at2759"/>
<dbReference type="GO" id="GO:0005375">
    <property type="term" value="F:copper ion transmembrane transporter activity"/>
    <property type="evidence" value="ECO:0007669"/>
    <property type="project" value="UniProtKB-UniRule"/>
</dbReference>
<keyword evidence="4" id="KW-0813">Transport</keyword>
<dbReference type="EMBL" id="MNPL01003377">
    <property type="protein sequence ID" value="OQR77578.1"/>
    <property type="molecule type" value="Genomic_DNA"/>
</dbReference>
<evidence type="ECO:0000313" key="6">
    <source>
        <dbReference type="Proteomes" id="UP000192247"/>
    </source>
</evidence>
<dbReference type="Proteomes" id="UP000192247">
    <property type="component" value="Unassembled WGS sequence"/>
</dbReference>
<dbReference type="InParanoid" id="A0A1V9XW43"/>
<gene>
    <name evidence="5" type="ORF">BIW11_06991</name>
</gene>
<organism evidence="5 6">
    <name type="scientific">Tropilaelaps mercedesae</name>
    <dbReference type="NCBI Taxonomy" id="418985"/>
    <lineage>
        <taxon>Eukaryota</taxon>
        <taxon>Metazoa</taxon>
        <taxon>Ecdysozoa</taxon>
        <taxon>Arthropoda</taxon>
        <taxon>Chelicerata</taxon>
        <taxon>Arachnida</taxon>
        <taxon>Acari</taxon>
        <taxon>Parasitiformes</taxon>
        <taxon>Mesostigmata</taxon>
        <taxon>Gamasina</taxon>
        <taxon>Dermanyssoidea</taxon>
        <taxon>Laelapidae</taxon>
        <taxon>Tropilaelaps</taxon>
    </lineage>
</organism>
<dbReference type="PANTHER" id="PTHR12483">
    <property type="entry name" value="SOLUTE CARRIER FAMILY 31 COPPER TRANSPORTERS"/>
    <property type="match status" value="1"/>
</dbReference>
<evidence type="ECO:0000256" key="4">
    <source>
        <dbReference type="RuleBase" id="RU367022"/>
    </source>
</evidence>
<proteinExistence type="inferred from homology"/>
<accession>A0A1V9XW43</accession>
<keyword evidence="4" id="KW-0186">Copper</keyword>
<keyword evidence="2 4" id="KW-1133">Transmembrane helix</keyword>
<comment type="similarity">
    <text evidence="4">Belongs to the copper transporter (Ctr) (TC 1.A.56) family. SLC31A subfamily.</text>
</comment>
<keyword evidence="1 4" id="KW-0812">Transmembrane</keyword>
<keyword evidence="4" id="KW-0406">Ion transport</keyword>
<dbReference type="InterPro" id="IPR007274">
    <property type="entry name" value="Cop_transporter"/>
</dbReference>
<keyword evidence="6" id="KW-1185">Reference proteome</keyword>
<dbReference type="AlphaFoldDB" id="A0A1V9XW43"/>
<keyword evidence="4" id="KW-0187">Copper transport</keyword>
<dbReference type="Pfam" id="PF04145">
    <property type="entry name" value="Ctr"/>
    <property type="match status" value="1"/>
</dbReference>
<feature type="transmembrane region" description="Helical" evidence="4">
    <location>
        <begin position="146"/>
        <end position="166"/>
    </location>
</feature>
<protein>
    <recommendedName>
        <fullName evidence="4">Copper transport protein</fullName>
    </recommendedName>
</protein>
<evidence type="ECO:0000313" key="5">
    <source>
        <dbReference type="EMBL" id="OQR77578.1"/>
    </source>
</evidence>
<dbReference type="GO" id="GO:0016020">
    <property type="term" value="C:membrane"/>
    <property type="evidence" value="ECO:0007669"/>
    <property type="project" value="UniProtKB-SubCell"/>
</dbReference>
<evidence type="ECO:0000256" key="3">
    <source>
        <dbReference type="ARBA" id="ARBA00023136"/>
    </source>
</evidence>
<evidence type="ECO:0000256" key="1">
    <source>
        <dbReference type="ARBA" id="ARBA00022692"/>
    </source>
</evidence>
<evidence type="ECO:0000256" key="2">
    <source>
        <dbReference type="ARBA" id="ARBA00022989"/>
    </source>
</evidence>
<comment type="caution">
    <text evidence="5">The sequence shown here is derived from an EMBL/GenBank/DDBJ whole genome shotgun (WGS) entry which is preliminary data.</text>
</comment>
<comment type="subcellular location">
    <subcellularLocation>
        <location evidence="4">Membrane</location>
        <topology evidence="4">Multi-pass membrane protein</topology>
    </subcellularLocation>
</comment>
<dbReference type="PANTHER" id="PTHR12483:SF115">
    <property type="entry name" value="COPPER TRANSPORT PROTEIN"/>
    <property type="match status" value="1"/>
</dbReference>
<feature type="transmembrane region" description="Helical" evidence="4">
    <location>
        <begin position="172"/>
        <end position="193"/>
    </location>
</feature>
<keyword evidence="3 4" id="KW-0472">Membrane</keyword>
<feature type="transmembrane region" description="Helical" evidence="4">
    <location>
        <begin position="57"/>
        <end position="79"/>
    </location>
</feature>